<dbReference type="OrthoDB" id="9796448at2"/>
<dbReference type="Gene3D" id="3.30.110.70">
    <property type="entry name" value="Hypothetical protein apc22750. Chain B"/>
    <property type="match status" value="1"/>
</dbReference>
<dbReference type="SUPFAM" id="SSF117782">
    <property type="entry name" value="YbjQ-like"/>
    <property type="match status" value="1"/>
</dbReference>
<organism evidence="3 4">
    <name type="scientific">Culicoidibacter larvae</name>
    <dbReference type="NCBI Taxonomy" id="2579976"/>
    <lineage>
        <taxon>Bacteria</taxon>
        <taxon>Bacillati</taxon>
        <taxon>Bacillota</taxon>
        <taxon>Culicoidibacteria</taxon>
        <taxon>Culicoidibacterales</taxon>
        <taxon>Culicoidibacteraceae</taxon>
        <taxon>Culicoidibacter</taxon>
    </lineage>
</organism>
<dbReference type="Pfam" id="PF01906">
    <property type="entry name" value="YbjQ_1"/>
    <property type="match status" value="1"/>
</dbReference>
<evidence type="ECO:0000256" key="2">
    <source>
        <dbReference type="HAMAP-Rule" id="MF_00338"/>
    </source>
</evidence>
<dbReference type="EMBL" id="VBWP01000005">
    <property type="protein sequence ID" value="TLG73968.1"/>
    <property type="molecule type" value="Genomic_DNA"/>
</dbReference>
<dbReference type="InterPro" id="IPR035439">
    <property type="entry name" value="UPF0145_dom_sf"/>
</dbReference>
<proteinExistence type="inferred from homology"/>
<evidence type="ECO:0000256" key="1">
    <source>
        <dbReference type="ARBA" id="ARBA00010751"/>
    </source>
</evidence>
<comment type="caution">
    <text evidence="3">The sequence shown here is derived from an EMBL/GenBank/DDBJ whole genome shotgun (WGS) entry which is preliminary data.</text>
</comment>
<evidence type="ECO:0000313" key="3">
    <source>
        <dbReference type="EMBL" id="TLG73968.1"/>
    </source>
</evidence>
<keyword evidence="4" id="KW-1185">Reference proteome</keyword>
<name>A0A5R8QBQ2_9FIRM</name>
<evidence type="ECO:0000313" key="4">
    <source>
        <dbReference type="Proteomes" id="UP000306912"/>
    </source>
</evidence>
<dbReference type="AlphaFoldDB" id="A0A5R8QBQ2"/>
<dbReference type="RefSeq" id="WP_138191106.1">
    <property type="nucleotide sequence ID" value="NZ_VBWP01000005.1"/>
</dbReference>
<dbReference type="InterPro" id="IPR002765">
    <property type="entry name" value="UPF0145_YbjQ-like"/>
</dbReference>
<sequence length="106" mass="11392">MTITTTPSIESRQIVEYKKIVFGEVIIGINAFKDMAAGMRNIFGGRSASYELELQQAREDALREMSERAMEVGANAVVGVDVDYEVLGTGGNMIMVSASGTAVVVQ</sequence>
<comment type="similarity">
    <text evidence="1 2">Belongs to the UPF0145 family.</text>
</comment>
<dbReference type="HAMAP" id="MF_00338">
    <property type="entry name" value="UPF0145"/>
    <property type="match status" value="1"/>
</dbReference>
<protein>
    <recommendedName>
        <fullName evidence="2">UPF0145 protein FEZ08_07280</fullName>
    </recommendedName>
</protein>
<reference evidence="3 4" key="1">
    <citation type="submission" date="2019-05" db="EMBL/GenBank/DDBJ databases">
        <title>Culicoidintestinum kansasii gen. nov., sp. nov. from the gastrointestinal tract of the biting midge, Culicoides sonorensis.</title>
        <authorList>
            <person name="Neupane S."/>
            <person name="Ghosh A."/>
            <person name="Gunther S."/>
            <person name="Martin K."/>
            <person name="Zurek L."/>
        </authorList>
    </citation>
    <scope>NUCLEOTIDE SEQUENCE [LARGE SCALE GENOMIC DNA]</scope>
    <source>
        <strain evidence="3 4">CS-1</strain>
    </source>
</reference>
<dbReference type="InParanoid" id="A0A5R8QBQ2"/>
<dbReference type="Proteomes" id="UP000306912">
    <property type="component" value="Unassembled WGS sequence"/>
</dbReference>
<accession>A0A5R8QBQ2</accession>
<gene>
    <name evidence="3" type="ORF">FEZ08_07280</name>
</gene>
<dbReference type="PANTHER" id="PTHR34068">
    <property type="entry name" value="UPF0145 PROTEIN YBJQ"/>
    <property type="match status" value="1"/>
</dbReference>
<dbReference type="PANTHER" id="PTHR34068:SF1">
    <property type="entry name" value="UPF0145 PROTEIN YBJQ"/>
    <property type="match status" value="1"/>
</dbReference>